<evidence type="ECO:0000313" key="1">
    <source>
        <dbReference type="EMBL" id="AIQ90081.1"/>
    </source>
</evidence>
<proteinExistence type="predicted"/>
<name>A0A089NQ79_9HYPH</name>
<dbReference type="HOGENOM" id="CLU_2523705_0_0_5"/>
<dbReference type="RefSeq" id="WP_043353551.1">
    <property type="nucleotide sequence ID" value="NZ_CP003811.1"/>
</dbReference>
<dbReference type="KEGG" id="mor:MOC_2326"/>
<dbReference type="AlphaFoldDB" id="A0A089NQ79"/>
<gene>
    <name evidence="1" type="ORF">MOC_2326</name>
</gene>
<reference evidence="1 2" key="1">
    <citation type="journal article" date="2014" name="PLoS ONE">
        <title>Genome Information of Methylobacterium oryzae, a Plant-Probiotic Methylotroph in the Phyllosphere.</title>
        <authorList>
            <person name="Kwak M.J."/>
            <person name="Jeong H."/>
            <person name="Madhaiyan M."/>
            <person name="Lee Y."/>
            <person name="Sa T.M."/>
            <person name="Oh T.K."/>
            <person name="Kim J.F."/>
        </authorList>
    </citation>
    <scope>NUCLEOTIDE SEQUENCE [LARGE SCALE GENOMIC DNA]</scope>
    <source>
        <strain evidence="1 2">CBMB20</strain>
    </source>
</reference>
<sequence>MTLRTTFLVQPFELHRKRLRPARQEPAQSEFGALKKAEALAARMPGAAALKIVADDETGELEGVTILGQFGEVPEDFAETLLGN</sequence>
<dbReference type="STRING" id="693986.MOC_2326"/>
<protein>
    <submittedName>
        <fullName evidence="1">Major facilitator superfamily permease</fullName>
    </submittedName>
</protein>
<dbReference type="Proteomes" id="UP000029492">
    <property type="component" value="Chromosome"/>
</dbReference>
<accession>A0A089NQ79</accession>
<organism evidence="1 2">
    <name type="scientific">Methylobacterium oryzae CBMB20</name>
    <dbReference type="NCBI Taxonomy" id="693986"/>
    <lineage>
        <taxon>Bacteria</taxon>
        <taxon>Pseudomonadati</taxon>
        <taxon>Pseudomonadota</taxon>
        <taxon>Alphaproteobacteria</taxon>
        <taxon>Hyphomicrobiales</taxon>
        <taxon>Methylobacteriaceae</taxon>
        <taxon>Methylobacterium</taxon>
    </lineage>
</organism>
<evidence type="ECO:0000313" key="2">
    <source>
        <dbReference type="Proteomes" id="UP000029492"/>
    </source>
</evidence>
<dbReference type="EMBL" id="CP003811">
    <property type="protein sequence ID" value="AIQ90081.1"/>
    <property type="molecule type" value="Genomic_DNA"/>
</dbReference>
<keyword evidence="2" id="KW-1185">Reference proteome</keyword>
<dbReference type="eggNOG" id="ENOG50334E3">
    <property type="taxonomic scope" value="Bacteria"/>
</dbReference>